<dbReference type="EMBL" id="CP039381">
    <property type="protein sequence ID" value="QCT07779.1"/>
    <property type="molecule type" value="Genomic_DNA"/>
</dbReference>
<feature type="domain" description="Glycosyltransferase 2-like" evidence="4">
    <location>
        <begin position="5"/>
        <end position="152"/>
    </location>
</feature>
<evidence type="ECO:0000256" key="3">
    <source>
        <dbReference type="ARBA" id="ARBA00022679"/>
    </source>
</evidence>
<reference evidence="5 6" key="1">
    <citation type="submission" date="2019-04" db="EMBL/GenBank/DDBJ databases">
        <authorList>
            <person name="Embree M."/>
            <person name="Gaffney J.R."/>
        </authorList>
    </citation>
    <scope>NUCLEOTIDE SEQUENCE [LARGE SCALE GENOMIC DNA]</scope>
    <source>
        <strain evidence="5 6">JE7A12</strain>
    </source>
</reference>
<accession>A0A4P8XZU8</accession>
<evidence type="ECO:0000313" key="5">
    <source>
        <dbReference type="EMBL" id="QCT07779.1"/>
    </source>
</evidence>
<keyword evidence="2" id="KW-0328">Glycosyltransferase</keyword>
<dbReference type="InterPro" id="IPR029044">
    <property type="entry name" value="Nucleotide-diphossugar_trans"/>
</dbReference>
<dbReference type="KEGG" id="ruj:E5Z56_10615"/>
<name>A0A4P8XZU8_9FIRM</name>
<gene>
    <name evidence="5" type="ORF">E5Z56_10615</name>
</gene>
<sequence>MPDAFIIFDYDNIVDSNYVSEINKTFNNGYQVITSYRNTKNYGDNWISSGYSLWLLIEAMYLNQPRWKIGSSCGVSGTGFLFSSKVLEECGGWNFHLLTEDIEFTADCIVNNRKIGYCPKAIFYDEQPTSFKQSVSQRLRWSKGYLQVLGKYGKRLFNVL</sequence>
<dbReference type="Proteomes" id="UP000301475">
    <property type="component" value="Chromosome"/>
</dbReference>
<evidence type="ECO:0000313" key="6">
    <source>
        <dbReference type="Proteomes" id="UP000301475"/>
    </source>
</evidence>
<keyword evidence="6" id="KW-1185">Reference proteome</keyword>
<dbReference type="Pfam" id="PF13632">
    <property type="entry name" value="Glyco_trans_2_3"/>
    <property type="match status" value="1"/>
</dbReference>
<evidence type="ECO:0000256" key="1">
    <source>
        <dbReference type="ARBA" id="ARBA00006739"/>
    </source>
</evidence>
<dbReference type="AlphaFoldDB" id="A0A4P8XZU8"/>
<dbReference type="SUPFAM" id="SSF53448">
    <property type="entry name" value="Nucleotide-diphospho-sugar transferases"/>
    <property type="match status" value="1"/>
</dbReference>
<dbReference type="PANTHER" id="PTHR43630">
    <property type="entry name" value="POLY-BETA-1,6-N-ACETYL-D-GLUCOSAMINE SYNTHASE"/>
    <property type="match status" value="1"/>
</dbReference>
<dbReference type="PANTHER" id="PTHR43630:SF1">
    <property type="entry name" value="POLY-BETA-1,6-N-ACETYL-D-GLUCOSAMINE SYNTHASE"/>
    <property type="match status" value="1"/>
</dbReference>
<organism evidence="5 6">
    <name type="scientific">Ruminococcus bovis</name>
    <dbReference type="NCBI Taxonomy" id="2564099"/>
    <lineage>
        <taxon>Bacteria</taxon>
        <taxon>Bacillati</taxon>
        <taxon>Bacillota</taxon>
        <taxon>Clostridia</taxon>
        <taxon>Eubacteriales</taxon>
        <taxon>Oscillospiraceae</taxon>
        <taxon>Ruminococcus</taxon>
    </lineage>
</organism>
<keyword evidence="3" id="KW-0808">Transferase</keyword>
<dbReference type="InterPro" id="IPR001173">
    <property type="entry name" value="Glyco_trans_2-like"/>
</dbReference>
<protein>
    <recommendedName>
        <fullName evidence="4">Glycosyltransferase 2-like domain-containing protein</fullName>
    </recommendedName>
</protein>
<evidence type="ECO:0000259" key="4">
    <source>
        <dbReference type="Pfam" id="PF13632"/>
    </source>
</evidence>
<dbReference type="Gene3D" id="3.90.550.10">
    <property type="entry name" value="Spore Coat Polysaccharide Biosynthesis Protein SpsA, Chain A"/>
    <property type="match status" value="1"/>
</dbReference>
<comment type="similarity">
    <text evidence="1">Belongs to the glycosyltransferase 2 family.</text>
</comment>
<dbReference type="RefSeq" id="WP_138157767.1">
    <property type="nucleotide sequence ID" value="NZ_CP039381.1"/>
</dbReference>
<proteinExistence type="inferred from homology"/>
<dbReference type="OrthoDB" id="9797391at2"/>
<dbReference type="CDD" id="cd06438">
    <property type="entry name" value="EpsO_like"/>
    <property type="match status" value="1"/>
</dbReference>
<evidence type="ECO:0000256" key="2">
    <source>
        <dbReference type="ARBA" id="ARBA00022676"/>
    </source>
</evidence>
<dbReference type="GO" id="GO:0016757">
    <property type="term" value="F:glycosyltransferase activity"/>
    <property type="evidence" value="ECO:0007669"/>
    <property type="project" value="UniProtKB-KW"/>
</dbReference>